<keyword evidence="3" id="KW-1185">Reference proteome</keyword>
<comment type="caution">
    <text evidence="2">The sequence shown here is derived from an EMBL/GenBank/DDBJ whole genome shotgun (WGS) entry which is preliminary data.</text>
</comment>
<evidence type="ECO:0000313" key="2">
    <source>
        <dbReference type="EMBL" id="PIL35977.1"/>
    </source>
</evidence>
<reference evidence="2 3" key="1">
    <citation type="journal article" date="2015" name="Sci. Rep.">
        <title>Chromosome-level genome map provides insights into diverse defense mechanisms in the medicinal fungus Ganoderma sinense.</title>
        <authorList>
            <person name="Zhu Y."/>
            <person name="Xu J."/>
            <person name="Sun C."/>
            <person name="Zhou S."/>
            <person name="Xu H."/>
            <person name="Nelson D.R."/>
            <person name="Qian J."/>
            <person name="Song J."/>
            <person name="Luo H."/>
            <person name="Xiang L."/>
            <person name="Li Y."/>
            <person name="Xu Z."/>
            <person name="Ji A."/>
            <person name="Wang L."/>
            <person name="Lu S."/>
            <person name="Hayward A."/>
            <person name="Sun W."/>
            <person name="Li X."/>
            <person name="Schwartz D.C."/>
            <person name="Wang Y."/>
            <person name="Chen S."/>
        </authorList>
    </citation>
    <scope>NUCLEOTIDE SEQUENCE [LARGE SCALE GENOMIC DNA]</scope>
    <source>
        <strain evidence="2 3">ZZ0214-1</strain>
    </source>
</reference>
<feature type="region of interest" description="Disordered" evidence="1">
    <location>
        <begin position="153"/>
        <end position="181"/>
    </location>
</feature>
<accession>A0A2G8SQD2</accession>
<evidence type="ECO:0000313" key="3">
    <source>
        <dbReference type="Proteomes" id="UP000230002"/>
    </source>
</evidence>
<evidence type="ECO:0000256" key="1">
    <source>
        <dbReference type="SAM" id="MobiDB-lite"/>
    </source>
</evidence>
<sequence>MESRVRCHNVPPLRSRSFTFAPGPNRSWNRINSSMSSSIIFIVESSPPPATSTARRGAELGVDNPVSRGAAAPSAVLASMSMRAPSPAATALLCACSAFPSASFLRVRSIAAACSRPTHSTSDRTRLFISPTLMRLLGHLTFTPRSVVRSCDSRLLPSRTEPRTSSGRGTSVGRMASRWAR</sequence>
<proteinExistence type="predicted"/>
<gene>
    <name evidence="2" type="ORF">GSI_01637</name>
</gene>
<dbReference type="EMBL" id="AYKW01000002">
    <property type="protein sequence ID" value="PIL35977.1"/>
    <property type="molecule type" value="Genomic_DNA"/>
</dbReference>
<dbReference type="AlphaFoldDB" id="A0A2G8SQD2"/>
<dbReference type="Proteomes" id="UP000230002">
    <property type="component" value="Unassembled WGS sequence"/>
</dbReference>
<protein>
    <submittedName>
        <fullName evidence="2">Uncharacterized protein</fullName>
    </submittedName>
</protein>
<organism evidence="2 3">
    <name type="scientific">Ganoderma sinense ZZ0214-1</name>
    <dbReference type="NCBI Taxonomy" id="1077348"/>
    <lineage>
        <taxon>Eukaryota</taxon>
        <taxon>Fungi</taxon>
        <taxon>Dikarya</taxon>
        <taxon>Basidiomycota</taxon>
        <taxon>Agaricomycotina</taxon>
        <taxon>Agaricomycetes</taxon>
        <taxon>Polyporales</taxon>
        <taxon>Polyporaceae</taxon>
        <taxon>Ganoderma</taxon>
    </lineage>
</organism>
<name>A0A2G8SQD2_9APHY</name>